<keyword evidence="5 8" id="KW-0378">Hydrolase</keyword>
<evidence type="ECO:0000313" key="10">
    <source>
        <dbReference type="EMBL" id="HIU99596.1"/>
    </source>
</evidence>
<evidence type="ECO:0000256" key="6">
    <source>
        <dbReference type="ARBA" id="ARBA00023102"/>
    </source>
</evidence>
<dbReference type="NCBIfam" id="TIGR01856">
    <property type="entry name" value="hisJ_fam"/>
    <property type="match status" value="1"/>
</dbReference>
<dbReference type="SMART" id="SM00481">
    <property type="entry name" value="POLIIIAc"/>
    <property type="match status" value="1"/>
</dbReference>
<dbReference type="InterPro" id="IPR016195">
    <property type="entry name" value="Pol/histidinol_Pase-like"/>
</dbReference>
<comment type="similarity">
    <text evidence="2 8">Belongs to the PHP hydrolase family. HisK subfamily.</text>
</comment>
<evidence type="ECO:0000256" key="4">
    <source>
        <dbReference type="ARBA" id="ARBA00022605"/>
    </source>
</evidence>
<dbReference type="GO" id="GO:0005737">
    <property type="term" value="C:cytoplasm"/>
    <property type="evidence" value="ECO:0007669"/>
    <property type="project" value="TreeGrafter"/>
</dbReference>
<name>A0A9D1NAK9_9FIRM</name>
<dbReference type="Gene3D" id="3.20.20.140">
    <property type="entry name" value="Metal-dependent hydrolases"/>
    <property type="match status" value="1"/>
</dbReference>
<evidence type="ECO:0000256" key="3">
    <source>
        <dbReference type="ARBA" id="ARBA00013085"/>
    </source>
</evidence>
<protein>
    <recommendedName>
        <fullName evidence="3 8">Histidinol-phosphatase</fullName>
        <shortName evidence="8">HolPase</shortName>
        <ecNumber evidence="3 8">3.1.3.15</ecNumber>
    </recommendedName>
</protein>
<evidence type="ECO:0000256" key="8">
    <source>
        <dbReference type="RuleBase" id="RU366003"/>
    </source>
</evidence>
<reference evidence="10" key="1">
    <citation type="submission" date="2020-10" db="EMBL/GenBank/DDBJ databases">
        <authorList>
            <person name="Gilroy R."/>
        </authorList>
    </citation>
    <scope>NUCLEOTIDE SEQUENCE</scope>
    <source>
        <strain evidence="10">23406</strain>
    </source>
</reference>
<evidence type="ECO:0000256" key="7">
    <source>
        <dbReference type="ARBA" id="ARBA00049158"/>
    </source>
</evidence>
<accession>A0A9D1NAK9</accession>
<dbReference type="InterPro" id="IPR004013">
    <property type="entry name" value="PHP_dom"/>
</dbReference>
<feature type="domain" description="Polymerase/histidinol phosphatase N-terminal" evidence="9">
    <location>
        <begin position="2"/>
        <end position="86"/>
    </location>
</feature>
<dbReference type="Pfam" id="PF02811">
    <property type="entry name" value="PHP"/>
    <property type="match status" value="1"/>
</dbReference>
<dbReference type="InterPro" id="IPR010140">
    <property type="entry name" value="Histidinol_P_phosphatase_HisJ"/>
</dbReference>
<evidence type="ECO:0000259" key="9">
    <source>
        <dbReference type="SMART" id="SM00481"/>
    </source>
</evidence>
<evidence type="ECO:0000313" key="11">
    <source>
        <dbReference type="Proteomes" id="UP000886891"/>
    </source>
</evidence>
<comment type="catalytic activity">
    <reaction evidence="7 8">
        <text>L-histidinol phosphate + H2O = L-histidinol + phosphate</text>
        <dbReference type="Rhea" id="RHEA:14465"/>
        <dbReference type="ChEBI" id="CHEBI:15377"/>
        <dbReference type="ChEBI" id="CHEBI:43474"/>
        <dbReference type="ChEBI" id="CHEBI:57699"/>
        <dbReference type="ChEBI" id="CHEBI:57980"/>
        <dbReference type="EC" id="3.1.3.15"/>
    </reaction>
</comment>
<comment type="pathway">
    <text evidence="1 8">Amino-acid biosynthesis; L-histidine biosynthesis; L-histidine from 5-phospho-alpha-D-ribose 1-diphosphate: step 8/9.</text>
</comment>
<evidence type="ECO:0000256" key="5">
    <source>
        <dbReference type="ARBA" id="ARBA00022801"/>
    </source>
</evidence>
<organism evidence="10 11">
    <name type="scientific">Candidatus Stercoripulliclostridium merdipullorum</name>
    <dbReference type="NCBI Taxonomy" id="2840952"/>
    <lineage>
        <taxon>Bacteria</taxon>
        <taxon>Bacillati</taxon>
        <taxon>Bacillota</taxon>
        <taxon>Clostridia</taxon>
        <taxon>Eubacteriales</taxon>
        <taxon>Candidatus Stercoripulliclostridium</taxon>
    </lineage>
</organism>
<gene>
    <name evidence="10" type="ORF">IAB14_00595</name>
</gene>
<evidence type="ECO:0000256" key="2">
    <source>
        <dbReference type="ARBA" id="ARBA00009152"/>
    </source>
</evidence>
<keyword evidence="6 8" id="KW-0368">Histidine biosynthesis</keyword>
<dbReference type="Proteomes" id="UP000886891">
    <property type="component" value="Unassembled WGS sequence"/>
</dbReference>
<keyword evidence="4 8" id="KW-0028">Amino-acid biosynthesis</keyword>
<comment type="caution">
    <text evidence="10">The sequence shown here is derived from an EMBL/GenBank/DDBJ whole genome shotgun (WGS) entry which is preliminary data.</text>
</comment>
<sequence>MIESHTHSICSHDGHVTIAEMVEAAKARGTRYLAVTEHCDRDYRYCIKEFFCRQLNFRRYQKAFAEGQKVADGLYLAFGVECGYSAKATPIYCKEIPKYDFDVIINSVHTLCGQDVYFGKFFKGRTIEEAYGIYLDAVASSLEVPYDYDIVGHFGYVTRYAPYPDKSLMQPQFVERVDKILGRIIALGKTLEVNTHIRAPFPQLPEDAVLRRYFELGGRNITFSSDAHRLTELGDKFEDTREKLAAMGFEHWTVYVRRKPVRIPLFADAAEITAAIDAART</sequence>
<dbReference type="InterPro" id="IPR003141">
    <property type="entry name" value="Pol/His_phosphatase_N"/>
</dbReference>
<dbReference type="EC" id="3.1.3.15" evidence="3 8"/>
<dbReference type="PANTHER" id="PTHR21039:SF0">
    <property type="entry name" value="HISTIDINOL-PHOSPHATASE"/>
    <property type="match status" value="1"/>
</dbReference>
<reference evidence="10" key="2">
    <citation type="journal article" date="2021" name="PeerJ">
        <title>Extensive microbial diversity within the chicken gut microbiome revealed by metagenomics and culture.</title>
        <authorList>
            <person name="Gilroy R."/>
            <person name="Ravi A."/>
            <person name="Getino M."/>
            <person name="Pursley I."/>
            <person name="Horton D.L."/>
            <person name="Alikhan N.F."/>
            <person name="Baker D."/>
            <person name="Gharbi K."/>
            <person name="Hall N."/>
            <person name="Watson M."/>
            <person name="Adriaenssens E.M."/>
            <person name="Foster-Nyarko E."/>
            <person name="Jarju S."/>
            <person name="Secka A."/>
            <person name="Antonio M."/>
            <person name="Oren A."/>
            <person name="Chaudhuri R.R."/>
            <person name="La Ragione R."/>
            <person name="Hildebrand F."/>
            <person name="Pallen M.J."/>
        </authorList>
    </citation>
    <scope>NUCLEOTIDE SEQUENCE</scope>
    <source>
        <strain evidence="10">23406</strain>
    </source>
</reference>
<dbReference type="EMBL" id="DVOH01000007">
    <property type="protein sequence ID" value="HIU99596.1"/>
    <property type="molecule type" value="Genomic_DNA"/>
</dbReference>
<dbReference type="GO" id="GO:0004401">
    <property type="term" value="F:histidinol-phosphatase activity"/>
    <property type="evidence" value="ECO:0007669"/>
    <property type="project" value="UniProtKB-UniRule"/>
</dbReference>
<dbReference type="GO" id="GO:0000105">
    <property type="term" value="P:L-histidine biosynthetic process"/>
    <property type="evidence" value="ECO:0007669"/>
    <property type="project" value="UniProtKB-UniRule"/>
</dbReference>
<dbReference type="AlphaFoldDB" id="A0A9D1NAK9"/>
<evidence type="ECO:0000256" key="1">
    <source>
        <dbReference type="ARBA" id="ARBA00004970"/>
    </source>
</evidence>
<dbReference type="PANTHER" id="PTHR21039">
    <property type="entry name" value="HISTIDINOL PHOSPHATASE-RELATED"/>
    <property type="match status" value="1"/>
</dbReference>
<proteinExistence type="inferred from homology"/>
<dbReference type="SUPFAM" id="SSF89550">
    <property type="entry name" value="PHP domain-like"/>
    <property type="match status" value="1"/>
</dbReference>